<dbReference type="Gene3D" id="3.90.226.10">
    <property type="entry name" value="2-enoyl-CoA Hydratase, Chain A, domain 1"/>
    <property type="match status" value="1"/>
</dbReference>
<dbReference type="PANTHER" id="PTHR43802">
    <property type="entry name" value="ENOYL-COA HYDRATASE"/>
    <property type="match status" value="1"/>
</dbReference>
<evidence type="ECO:0000313" key="2">
    <source>
        <dbReference type="EMBL" id="MBK1840226.1"/>
    </source>
</evidence>
<dbReference type="CDD" id="cd06558">
    <property type="entry name" value="crotonase-like"/>
    <property type="match status" value="1"/>
</dbReference>
<name>A0ABS1F9Y3_9PROT</name>
<organism evidence="2 3">
    <name type="scientific">Azospirillum endophyticum</name>
    <dbReference type="NCBI Taxonomy" id="2800326"/>
    <lineage>
        <taxon>Bacteria</taxon>
        <taxon>Pseudomonadati</taxon>
        <taxon>Pseudomonadota</taxon>
        <taxon>Alphaproteobacteria</taxon>
        <taxon>Rhodospirillales</taxon>
        <taxon>Azospirillaceae</taxon>
        <taxon>Azospirillum</taxon>
    </lineage>
</organism>
<dbReference type="RefSeq" id="WP_200196640.1">
    <property type="nucleotide sequence ID" value="NZ_JAENHM010000060.1"/>
</dbReference>
<comment type="caution">
    <text evidence="2">The sequence shown here is derived from an EMBL/GenBank/DDBJ whole genome shotgun (WGS) entry which is preliminary data.</text>
</comment>
<evidence type="ECO:0000256" key="1">
    <source>
        <dbReference type="ARBA" id="ARBA00005254"/>
    </source>
</evidence>
<dbReference type="PANTHER" id="PTHR43802:SF1">
    <property type="entry name" value="IP11341P-RELATED"/>
    <property type="match status" value="1"/>
</dbReference>
<dbReference type="Pfam" id="PF00378">
    <property type="entry name" value="ECH_1"/>
    <property type="match status" value="1"/>
</dbReference>
<proteinExistence type="inferred from homology"/>
<dbReference type="SUPFAM" id="SSF52096">
    <property type="entry name" value="ClpP/crotonase"/>
    <property type="match status" value="1"/>
</dbReference>
<dbReference type="EMBL" id="JAENHM010000060">
    <property type="protein sequence ID" value="MBK1840226.1"/>
    <property type="molecule type" value="Genomic_DNA"/>
</dbReference>
<gene>
    <name evidence="2" type="ORF">JHL17_22740</name>
</gene>
<accession>A0ABS1F9Y3</accession>
<evidence type="ECO:0000313" key="3">
    <source>
        <dbReference type="Proteomes" id="UP000652760"/>
    </source>
</evidence>
<comment type="similarity">
    <text evidence="1">Belongs to the enoyl-CoA hydratase/isomerase family.</text>
</comment>
<sequence length="258" mass="28368">MTDFILTETRGPVGIVTLNRPQVLNAWNKAMRDDLIVAFDRLEADESVRAIILTGAGDRAFGAGQDLNETKSFDADRAEEWVAEWERLYHRMRTLSKALVVALNGVAAGSAFQVALLGDLRVGHPGVRMGQPEINSGIASTTGPWIMKEMIGLARTMDLTLTGRLMDAEECHAIGLINRLVPQDRVMAEALELAGELAAKPPVAMRLDKQRFREMTEAGFRDCLAAGVRIQREAYASGEPARMMEEFLAKRAARKTTA</sequence>
<dbReference type="Proteomes" id="UP000652760">
    <property type="component" value="Unassembled WGS sequence"/>
</dbReference>
<reference evidence="3" key="1">
    <citation type="submission" date="2021-01" db="EMBL/GenBank/DDBJ databases">
        <title>Genome public.</title>
        <authorList>
            <person name="Liu C."/>
            <person name="Sun Q."/>
        </authorList>
    </citation>
    <scope>NUCLEOTIDE SEQUENCE [LARGE SCALE GENOMIC DNA]</scope>
    <source>
        <strain evidence="3">YIM B02556</strain>
    </source>
</reference>
<protein>
    <submittedName>
        <fullName evidence="2">Enoyl-CoA hydratase/isomerase family protein</fullName>
    </submittedName>
</protein>
<dbReference type="InterPro" id="IPR001753">
    <property type="entry name" value="Enoyl-CoA_hydra/iso"/>
</dbReference>
<dbReference type="InterPro" id="IPR029045">
    <property type="entry name" value="ClpP/crotonase-like_dom_sf"/>
</dbReference>
<keyword evidence="3" id="KW-1185">Reference proteome</keyword>